<keyword evidence="3" id="KW-1185">Reference proteome</keyword>
<sequence length="82" mass="9404">MALNNGRDKVAFSPKKLQGKLHNDAKLKDFENQNSSPERELHRFRKIPVELSKSRIFSVSGGLETVLVYGMMNLNREVMTKK</sequence>
<protein>
    <submittedName>
        <fullName evidence="2">Uncharacterized protein</fullName>
    </submittedName>
</protein>
<gene>
    <name evidence="2" type="ORF">KCG48_07900</name>
</gene>
<dbReference type="EMBL" id="JAGSCS010000009">
    <property type="protein sequence ID" value="MBR0576266.1"/>
    <property type="molecule type" value="Genomic_DNA"/>
</dbReference>
<evidence type="ECO:0000256" key="1">
    <source>
        <dbReference type="SAM" id="MobiDB-lite"/>
    </source>
</evidence>
<feature type="region of interest" description="Disordered" evidence="1">
    <location>
        <begin position="1"/>
        <end position="39"/>
    </location>
</feature>
<evidence type="ECO:0000313" key="2">
    <source>
        <dbReference type="EMBL" id="MBR0576266.1"/>
    </source>
</evidence>
<feature type="compositionally biased region" description="Basic and acidic residues" evidence="1">
    <location>
        <begin position="1"/>
        <end position="10"/>
    </location>
</feature>
<comment type="caution">
    <text evidence="2">The sequence shown here is derived from an EMBL/GenBank/DDBJ whole genome shotgun (WGS) entry which is preliminary data.</text>
</comment>
<dbReference type="AlphaFoldDB" id="A0A941HQB3"/>
<name>A0A941HQB3_9CLOT</name>
<organism evidence="2 3">
    <name type="scientific">Proteiniclasticum sediminis</name>
    <dbReference type="NCBI Taxonomy" id="2804028"/>
    <lineage>
        <taxon>Bacteria</taxon>
        <taxon>Bacillati</taxon>
        <taxon>Bacillota</taxon>
        <taxon>Clostridia</taxon>
        <taxon>Eubacteriales</taxon>
        <taxon>Clostridiaceae</taxon>
        <taxon>Proteiniclasticum</taxon>
    </lineage>
</organism>
<accession>A0A941HQB3</accession>
<proteinExistence type="predicted"/>
<reference evidence="2" key="1">
    <citation type="submission" date="2021-04" db="EMBL/GenBank/DDBJ databases">
        <title>Proteiniclasticum sedimins sp. nov., an obligate anaerobic bacterium isolated from anaerobic sludge.</title>
        <authorList>
            <person name="Liu J."/>
        </authorList>
    </citation>
    <scope>NUCLEOTIDE SEQUENCE</scope>
    <source>
        <strain evidence="2">BAD-10</strain>
    </source>
</reference>
<evidence type="ECO:0000313" key="3">
    <source>
        <dbReference type="Proteomes" id="UP000675379"/>
    </source>
</evidence>
<dbReference type="Proteomes" id="UP000675379">
    <property type="component" value="Unassembled WGS sequence"/>
</dbReference>
<dbReference type="RefSeq" id="WP_211801115.1">
    <property type="nucleotide sequence ID" value="NZ_JAGSCS010000009.1"/>
</dbReference>
<feature type="compositionally biased region" description="Basic and acidic residues" evidence="1">
    <location>
        <begin position="21"/>
        <end position="39"/>
    </location>
</feature>